<dbReference type="GO" id="GO:0008270">
    <property type="term" value="F:zinc ion binding"/>
    <property type="evidence" value="ECO:0007669"/>
    <property type="project" value="UniProtKB-KW"/>
</dbReference>
<sequence>MVRSASWGRWHFAKGRHFASTLKTGSTRSTGVLDDRAEEESVTCCTMARQKKDPTKRPQEKSENESKVDGQASPDPAQVRDSGDLAVTKGAQAAPGGTLASKIVELMFSKMGGPAEVFQDSKPHKAQANGQADSSTPTTSSATAGTSATTGEDILDLSVKTKASTSSTSEEVRVKEEAGEHEEDSEVFDDVGALDLSVKRRSSTTMPQDAKRRRSSENSGTFPTPPCTPKNTSPNFVFSPTGVQNGPSLPATRGLVVPPPAVRTAHHALGATVVAALMGQSSAAAGGHPAAIPPLHQLPAAVASREAGVNLTSKPVVTAGHPPMIVNHHGQPTLLRFPYALPPGTFVAPPGLPGGGPRLISPHLLATLRPPLVVNRHLAVPHPPINIDNKTGSSPATPDMKAPHLLKYMTASQASPPSMSPPDRRSPNPQENHHGVRGNAPLVFTCKTCGIPFPTVRKLAGHMKIHNNDKLYYSITVDENGQDSTIYVCQTCGTQFTIYENLISHMQHHGGEDMYSFYICEVCNARFTQASDLKIHSRIHIRDKPFTCDICKNKFTHLQSLKTHQRIHTGEKPYQCKVCQARFTQLGHLKAHSRIHTGEKPYQCGTCGAKFSQLGTLKVHMRIHTGEKPYQCKTCDARFTHLRSLKLHTLRSHMDDLTQAEQDQLKQDTGTASATQQFCNKMDVRNISMCLGSLIEDSREANVSAAGIVEPSAKTQTVFGVLILLAGLTGVLGNGLALQAFYACKALRKPKHYLVVNLSITDGLLCVVFCPVTVWASFAHSWTFGKPGLDMIGFSVGVMVIVLMTTQLAIAVQRLAVSIKPLKAAVYITHGRMLLTAATTWIYSALLMLPPLLGWNRFILDHSGVSVTFDYLARDDLSRLYVIVLLIFAFALPLVGIVCSYSYIVVAVRRSRQKAKVPTTESTCKRDTKTAIVALGLSALFCASWTPYAIVVLLSLFNVTVPIIYIMVASAIAKCSCTVNPVMFALTLPVVRQYYKEKLDKYLRL</sequence>
<keyword evidence="7" id="KW-0862">Zinc</keyword>
<feature type="compositionally biased region" description="Acidic residues" evidence="15">
    <location>
        <begin position="179"/>
        <end position="189"/>
    </location>
</feature>
<dbReference type="InParanoid" id="C3YIU6"/>
<evidence type="ECO:0000259" key="17">
    <source>
        <dbReference type="PROSITE" id="PS50157"/>
    </source>
</evidence>
<dbReference type="FunFam" id="3.30.160.60:FF:001498">
    <property type="entry name" value="Zinc finger protein 404"/>
    <property type="match status" value="1"/>
</dbReference>
<feature type="region of interest" description="Disordered" evidence="15">
    <location>
        <begin position="412"/>
        <end position="437"/>
    </location>
</feature>
<feature type="transmembrane region" description="Helical" evidence="16">
    <location>
        <begin position="718"/>
        <end position="742"/>
    </location>
</feature>
<dbReference type="GO" id="GO:0016020">
    <property type="term" value="C:membrane"/>
    <property type="evidence" value="ECO:0007669"/>
    <property type="project" value="UniProtKB-SubCell"/>
</dbReference>
<dbReference type="GO" id="GO:0003677">
    <property type="term" value="F:DNA binding"/>
    <property type="evidence" value="ECO:0007669"/>
    <property type="project" value="UniProtKB-KW"/>
</dbReference>
<dbReference type="PANTHER" id="PTHR16515:SF49">
    <property type="entry name" value="GASTRULA ZINC FINGER PROTEIN XLCGF49.1-LIKE-RELATED"/>
    <property type="match status" value="1"/>
</dbReference>
<keyword evidence="3 16" id="KW-0812">Transmembrane</keyword>
<dbReference type="Gene3D" id="3.30.160.60">
    <property type="entry name" value="Classic Zinc Finger"/>
    <property type="match status" value="6"/>
</dbReference>
<feature type="domain" description="C2H2-type" evidence="17">
    <location>
        <begin position="487"/>
        <end position="514"/>
    </location>
</feature>
<feature type="compositionally biased region" description="Basic and acidic residues" evidence="15">
    <location>
        <begin position="50"/>
        <end position="68"/>
    </location>
</feature>
<feature type="region of interest" description="Disordered" evidence="15">
    <location>
        <begin position="44"/>
        <end position="82"/>
    </location>
</feature>
<evidence type="ECO:0000256" key="11">
    <source>
        <dbReference type="ARBA" id="ARBA00023136"/>
    </source>
</evidence>
<dbReference type="GO" id="GO:0004930">
    <property type="term" value="F:G protein-coupled receptor activity"/>
    <property type="evidence" value="ECO:0007669"/>
    <property type="project" value="InterPro"/>
</dbReference>
<dbReference type="SUPFAM" id="SSF81321">
    <property type="entry name" value="Family A G protein-coupled receptor-like"/>
    <property type="match status" value="1"/>
</dbReference>
<feature type="domain" description="C2H2-type" evidence="17">
    <location>
        <begin position="444"/>
        <end position="471"/>
    </location>
</feature>
<dbReference type="SMART" id="SM00355">
    <property type="entry name" value="ZnF_C2H2"/>
    <property type="match status" value="7"/>
</dbReference>
<evidence type="ECO:0000256" key="3">
    <source>
        <dbReference type="ARBA" id="ARBA00022692"/>
    </source>
</evidence>
<organism>
    <name type="scientific">Branchiostoma floridae</name>
    <name type="common">Florida lancelet</name>
    <name type="synonym">Amphioxus</name>
    <dbReference type="NCBI Taxonomy" id="7739"/>
    <lineage>
        <taxon>Eukaryota</taxon>
        <taxon>Metazoa</taxon>
        <taxon>Chordata</taxon>
        <taxon>Cephalochordata</taxon>
        <taxon>Leptocardii</taxon>
        <taxon>Amphioxiformes</taxon>
        <taxon>Branchiostomatidae</taxon>
        <taxon>Branchiostoma</taxon>
    </lineage>
</organism>
<dbReference type="InterPro" id="IPR013087">
    <property type="entry name" value="Znf_C2H2_type"/>
</dbReference>
<reference evidence="19" key="1">
    <citation type="journal article" date="2008" name="Nature">
        <title>The amphioxus genome and the evolution of the chordate karyotype.</title>
        <authorList>
            <consortium name="US DOE Joint Genome Institute (JGI-PGF)"/>
            <person name="Putnam N.H."/>
            <person name="Butts T."/>
            <person name="Ferrier D.E.K."/>
            <person name="Furlong R.F."/>
            <person name="Hellsten U."/>
            <person name="Kawashima T."/>
            <person name="Robinson-Rechavi M."/>
            <person name="Shoguchi E."/>
            <person name="Terry A."/>
            <person name="Yu J.-K."/>
            <person name="Benito-Gutierrez E.L."/>
            <person name="Dubchak I."/>
            <person name="Garcia-Fernandez J."/>
            <person name="Gibson-Brown J.J."/>
            <person name="Grigoriev I.V."/>
            <person name="Horton A.C."/>
            <person name="de Jong P.J."/>
            <person name="Jurka J."/>
            <person name="Kapitonov V.V."/>
            <person name="Kohara Y."/>
            <person name="Kuroki Y."/>
            <person name="Lindquist E."/>
            <person name="Lucas S."/>
            <person name="Osoegawa K."/>
            <person name="Pennacchio L.A."/>
            <person name="Salamov A.A."/>
            <person name="Satou Y."/>
            <person name="Sauka-Spengler T."/>
            <person name="Schmutz J."/>
            <person name="Shin-I T."/>
            <person name="Toyoda A."/>
            <person name="Bronner-Fraser M."/>
            <person name="Fujiyama A."/>
            <person name="Holland L.Z."/>
            <person name="Holland P.W.H."/>
            <person name="Satoh N."/>
            <person name="Rokhsar D.S."/>
        </authorList>
    </citation>
    <scope>NUCLEOTIDE SEQUENCE [LARGE SCALE GENOMIC DNA]</scope>
    <source>
        <strain evidence="19">S238N-H82</strain>
        <tissue evidence="19">Testes</tissue>
    </source>
</reference>
<comment type="subcellular location">
    <subcellularLocation>
        <location evidence="2">Membrane</location>
    </subcellularLocation>
    <subcellularLocation>
        <location evidence="1">Nucleus</location>
    </subcellularLocation>
</comment>
<dbReference type="FunFam" id="3.30.160.60:FF:001485">
    <property type="entry name" value="Krueppel-related zinc finger protein"/>
    <property type="match status" value="1"/>
</dbReference>
<dbReference type="PROSITE" id="PS50157">
    <property type="entry name" value="ZINC_FINGER_C2H2_2"/>
    <property type="match status" value="7"/>
</dbReference>
<feature type="compositionally biased region" description="Low complexity" evidence="15">
    <location>
        <begin position="158"/>
        <end position="169"/>
    </location>
</feature>
<dbReference type="InterPro" id="IPR017452">
    <property type="entry name" value="GPCR_Rhodpsn_7TM"/>
</dbReference>
<dbReference type="FunFam" id="3.30.160.60:FF:000774">
    <property type="entry name" value="Zinc finger protein"/>
    <property type="match status" value="1"/>
</dbReference>
<evidence type="ECO:0000256" key="10">
    <source>
        <dbReference type="ARBA" id="ARBA00023125"/>
    </source>
</evidence>
<dbReference type="Pfam" id="PF00001">
    <property type="entry name" value="7tm_1"/>
    <property type="match status" value="1"/>
</dbReference>
<keyword evidence="10" id="KW-0238">DNA-binding</keyword>
<dbReference type="FunFam" id="3.30.160.60:FF:000446">
    <property type="entry name" value="Zinc finger protein"/>
    <property type="match status" value="1"/>
</dbReference>
<feature type="domain" description="C2H2-type" evidence="17">
    <location>
        <begin position="602"/>
        <end position="629"/>
    </location>
</feature>
<dbReference type="Pfam" id="PF00096">
    <property type="entry name" value="zf-C2H2"/>
    <property type="match status" value="5"/>
</dbReference>
<feature type="compositionally biased region" description="Polar residues" evidence="15">
    <location>
        <begin position="229"/>
        <end position="245"/>
    </location>
</feature>
<accession>C3YIU6</accession>
<dbReference type="Pfam" id="PF13912">
    <property type="entry name" value="zf-C2H2_6"/>
    <property type="match status" value="1"/>
</dbReference>
<keyword evidence="12" id="KW-0804">Transcription</keyword>
<feature type="transmembrane region" description="Helical" evidence="16">
    <location>
        <begin position="791"/>
        <end position="812"/>
    </location>
</feature>
<evidence type="ECO:0000256" key="7">
    <source>
        <dbReference type="ARBA" id="ARBA00022833"/>
    </source>
</evidence>
<feature type="domain" description="G-protein coupled receptors family 1 profile" evidence="18">
    <location>
        <begin position="733"/>
        <end position="984"/>
    </location>
</feature>
<feature type="region of interest" description="Disordered" evidence="15">
    <location>
        <begin position="115"/>
        <end position="245"/>
    </location>
</feature>
<dbReference type="CDD" id="cd15083">
    <property type="entry name" value="7tmA_Melanopsin-like"/>
    <property type="match status" value="1"/>
</dbReference>
<evidence type="ECO:0000259" key="18">
    <source>
        <dbReference type="PROSITE" id="PS50262"/>
    </source>
</evidence>
<dbReference type="PROSITE" id="PS50262">
    <property type="entry name" value="G_PROTEIN_RECEP_F1_2"/>
    <property type="match status" value="1"/>
</dbReference>
<feature type="domain" description="C2H2-type" evidence="17">
    <location>
        <begin position="574"/>
        <end position="601"/>
    </location>
</feature>
<evidence type="ECO:0000256" key="1">
    <source>
        <dbReference type="ARBA" id="ARBA00004123"/>
    </source>
</evidence>
<feature type="transmembrane region" description="Helical" evidence="16">
    <location>
        <begin position="833"/>
        <end position="853"/>
    </location>
</feature>
<keyword evidence="11 16" id="KW-0472">Membrane</keyword>
<evidence type="ECO:0000256" key="12">
    <source>
        <dbReference type="ARBA" id="ARBA00023163"/>
    </source>
</evidence>
<evidence type="ECO:0000313" key="19">
    <source>
        <dbReference type="EMBL" id="EEN59820.1"/>
    </source>
</evidence>
<dbReference type="PROSITE" id="PS00028">
    <property type="entry name" value="ZINC_FINGER_C2H2_1"/>
    <property type="match status" value="7"/>
</dbReference>
<dbReference type="EMBL" id="GG666516">
    <property type="protein sequence ID" value="EEN59820.1"/>
    <property type="molecule type" value="Genomic_DNA"/>
</dbReference>
<name>C3YIU6_BRAFL</name>
<proteinExistence type="predicted"/>
<feature type="compositionally biased region" description="Basic and acidic residues" evidence="15">
    <location>
        <begin position="422"/>
        <end position="434"/>
    </location>
</feature>
<evidence type="ECO:0000256" key="5">
    <source>
        <dbReference type="ARBA" id="ARBA00022737"/>
    </source>
</evidence>
<evidence type="ECO:0000256" key="13">
    <source>
        <dbReference type="ARBA" id="ARBA00023242"/>
    </source>
</evidence>
<evidence type="ECO:0000256" key="8">
    <source>
        <dbReference type="ARBA" id="ARBA00022989"/>
    </source>
</evidence>
<evidence type="ECO:0000256" key="4">
    <source>
        <dbReference type="ARBA" id="ARBA00022723"/>
    </source>
</evidence>
<evidence type="ECO:0000256" key="9">
    <source>
        <dbReference type="ARBA" id="ARBA00023015"/>
    </source>
</evidence>
<keyword evidence="13" id="KW-0539">Nucleus</keyword>
<dbReference type="eggNOG" id="KOG1721">
    <property type="taxonomic scope" value="Eukaryota"/>
</dbReference>
<dbReference type="InterPro" id="IPR036236">
    <property type="entry name" value="Znf_C2H2_sf"/>
</dbReference>
<dbReference type="InterPro" id="IPR000276">
    <property type="entry name" value="GPCR_Rhodpsn"/>
</dbReference>
<gene>
    <name evidence="19" type="ORF">BRAFLDRAFT_86640</name>
</gene>
<dbReference type="GO" id="GO:0005634">
    <property type="term" value="C:nucleus"/>
    <property type="evidence" value="ECO:0007669"/>
    <property type="project" value="UniProtKB-SubCell"/>
</dbReference>
<feature type="domain" description="C2H2-type" evidence="17">
    <location>
        <begin position="518"/>
        <end position="545"/>
    </location>
</feature>
<evidence type="ECO:0000256" key="14">
    <source>
        <dbReference type="PROSITE-ProRule" id="PRU00042"/>
    </source>
</evidence>
<dbReference type="Gene3D" id="1.20.1070.10">
    <property type="entry name" value="Rhodopsin 7-helix transmembrane proteins"/>
    <property type="match status" value="1"/>
</dbReference>
<dbReference type="InterPro" id="IPR050331">
    <property type="entry name" value="Zinc_finger"/>
</dbReference>
<dbReference type="eggNOG" id="KOG3656">
    <property type="taxonomic scope" value="Eukaryota"/>
</dbReference>
<keyword evidence="8 16" id="KW-1133">Transmembrane helix</keyword>
<dbReference type="PRINTS" id="PR00237">
    <property type="entry name" value="GPCRRHODOPSN"/>
</dbReference>
<evidence type="ECO:0000256" key="2">
    <source>
        <dbReference type="ARBA" id="ARBA00004370"/>
    </source>
</evidence>
<keyword evidence="6 14" id="KW-0863">Zinc-finger</keyword>
<feature type="domain" description="C2H2-type" evidence="17">
    <location>
        <begin position="630"/>
        <end position="658"/>
    </location>
</feature>
<feature type="transmembrane region" description="Helical" evidence="16">
    <location>
        <begin position="754"/>
        <end position="779"/>
    </location>
</feature>
<feature type="transmembrane region" description="Helical" evidence="16">
    <location>
        <begin position="963"/>
        <end position="991"/>
    </location>
</feature>
<keyword evidence="5" id="KW-0677">Repeat</keyword>
<protein>
    <submittedName>
        <fullName evidence="19">Uncharacterized protein</fullName>
    </submittedName>
</protein>
<dbReference type="PANTHER" id="PTHR16515">
    <property type="entry name" value="PR DOMAIN ZINC FINGER PROTEIN"/>
    <property type="match status" value="1"/>
</dbReference>
<evidence type="ECO:0000256" key="16">
    <source>
        <dbReference type="SAM" id="Phobius"/>
    </source>
</evidence>
<feature type="compositionally biased region" description="Low complexity" evidence="15">
    <location>
        <begin position="134"/>
        <end position="151"/>
    </location>
</feature>
<keyword evidence="9" id="KW-0805">Transcription regulation</keyword>
<keyword evidence="4" id="KW-0479">Metal-binding</keyword>
<dbReference type="AlphaFoldDB" id="C3YIU6"/>
<dbReference type="SUPFAM" id="SSF57667">
    <property type="entry name" value="beta-beta-alpha zinc fingers"/>
    <property type="match status" value="4"/>
</dbReference>
<feature type="domain" description="C2H2-type" evidence="17">
    <location>
        <begin position="546"/>
        <end position="573"/>
    </location>
</feature>
<evidence type="ECO:0000256" key="15">
    <source>
        <dbReference type="SAM" id="MobiDB-lite"/>
    </source>
</evidence>
<feature type="transmembrane region" description="Helical" evidence="16">
    <location>
        <begin position="880"/>
        <end position="906"/>
    </location>
</feature>
<feature type="transmembrane region" description="Helical" evidence="16">
    <location>
        <begin position="932"/>
        <end position="957"/>
    </location>
</feature>
<dbReference type="FunFam" id="3.30.160.60:FF:000100">
    <property type="entry name" value="Zinc finger 45-like"/>
    <property type="match status" value="1"/>
</dbReference>
<evidence type="ECO:0000256" key="6">
    <source>
        <dbReference type="ARBA" id="ARBA00022771"/>
    </source>
</evidence>